<dbReference type="PRINTS" id="PR00133">
    <property type="entry name" value="GLHYDRLASE3"/>
</dbReference>
<comment type="similarity">
    <text evidence="1">Belongs to the glycosyl hydrolase 3 family.</text>
</comment>
<dbReference type="NCBIfam" id="NF003740">
    <property type="entry name" value="PRK05337.1"/>
    <property type="match status" value="1"/>
</dbReference>
<evidence type="ECO:0000256" key="2">
    <source>
        <dbReference type="ARBA" id="ARBA00022801"/>
    </source>
</evidence>
<dbReference type="InterPro" id="IPR001764">
    <property type="entry name" value="Glyco_hydro_3_N"/>
</dbReference>
<reference evidence="5 6" key="1">
    <citation type="submission" date="2024-02" db="EMBL/GenBank/DDBJ databases">
        <title>A nitrogen-fixing paenibacillus bacterium.</title>
        <authorList>
            <person name="Zhang W.L."/>
            <person name="Chen S.F."/>
        </authorList>
    </citation>
    <scope>NUCLEOTIDE SEQUENCE [LARGE SCALE GENOMIC DNA]</scope>
    <source>
        <strain evidence="5 6">M1</strain>
    </source>
</reference>
<evidence type="ECO:0000256" key="1">
    <source>
        <dbReference type="ARBA" id="ARBA00005336"/>
    </source>
</evidence>
<dbReference type="SUPFAM" id="SSF51445">
    <property type="entry name" value="(Trans)glycosidases"/>
    <property type="match status" value="1"/>
</dbReference>
<dbReference type="Gene3D" id="3.20.20.300">
    <property type="entry name" value="Glycoside hydrolase, family 3, N-terminal domain"/>
    <property type="match status" value="1"/>
</dbReference>
<gene>
    <name evidence="5" type="primary">nagZ</name>
    <name evidence="5" type="ORF">V3851_01500</name>
</gene>
<dbReference type="GO" id="GO:0004563">
    <property type="term" value="F:beta-N-acetylhexosaminidase activity"/>
    <property type="evidence" value="ECO:0007669"/>
    <property type="project" value="UniProtKB-EC"/>
</dbReference>
<dbReference type="Proteomes" id="UP001306950">
    <property type="component" value="Unassembled WGS sequence"/>
</dbReference>
<name>A0ABU7VL91_9BACL</name>
<protein>
    <submittedName>
        <fullName evidence="5">Beta-N-acetylhexosaminidase</fullName>
        <ecNumber evidence="5">3.2.1.52</ecNumber>
    </submittedName>
</protein>
<sequence length="545" mass="57419">MASELSGWSLEQKIGQLFICGFHSLEADEQIKTLVGDYHVGGTVYFRRNVESVPQLAALSASLQSLPRERPEIPLLIAIDQEGGMVARLDHEGMSRIPGNMALGAAGDPALTEAVAELAAKEMLALGINFNFAPCVDVNNNPANPVIGVRSFGEDPEKVAEHGVAAIRGYQEAGVIATAKHFPGHGDTAVDSHRGLAVVPHGKERLNEVELLPFRKAIASGVDAIMTAHVIFPAFEPGEIPATLSSRVLTGLLREELGYDGVIVTDCLEMHAISKSCGIAEGAVRAIEAGADLVLVSHTLAEQTAAIEAVIGAVRSGRISEARIDRSAARVLALKAKRIGAAAGSGAAASAPAVPLTPPGESSALLNKVAERSVTLVKDAGGLPLNCAEPVLVIWPELRHRTEVDEPAVHRYTLADALRPYGSGAVLSVIGTHPTDDEIKAVIEQSAAFGQIVAVTYTAEGDIPAGQSRLIEALNHIHGRKLIVVSSRNPYDLNAFGDIENYLCIYENRSFSLDALSKVLTGGIAPQGSLPVSLNAQYPAGYFAR</sequence>
<dbReference type="RefSeq" id="WP_331844720.1">
    <property type="nucleotide sequence ID" value="NZ_JAZHPZ010000001.1"/>
</dbReference>
<keyword evidence="3 5" id="KW-0326">Glycosidase</keyword>
<dbReference type="InterPro" id="IPR036962">
    <property type="entry name" value="Glyco_hydro_3_N_sf"/>
</dbReference>
<evidence type="ECO:0000313" key="5">
    <source>
        <dbReference type="EMBL" id="MEF2964491.1"/>
    </source>
</evidence>
<keyword evidence="6" id="KW-1185">Reference proteome</keyword>
<dbReference type="Gene3D" id="3.40.50.1700">
    <property type="entry name" value="Glycoside hydrolase family 3 C-terminal domain"/>
    <property type="match status" value="1"/>
</dbReference>
<proteinExistence type="inferred from homology"/>
<evidence type="ECO:0000313" key="6">
    <source>
        <dbReference type="Proteomes" id="UP001306950"/>
    </source>
</evidence>
<comment type="caution">
    <text evidence="5">The sequence shown here is derived from an EMBL/GenBank/DDBJ whole genome shotgun (WGS) entry which is preliminary data.</text>
</comment>
<dbReference type="PANTHER" id="PTHR30480">
    <property type="entry name" value="BETA-HEXOSAMINIDASE-RELATED"/>
    <property type="match status" value="1"/>
</dbReference>
<evidence type="ECO:0000256" key="3">
    <source>
        <dbReference type="ARBA" id="ARBA00023295"/>
    </source>
</evidence>
<organism evidence="5 6">
    <name type="scientific">Paenibacillus haidiansis</name>
    <dbReference type="NCBI Taxonomy" id="1574488"/>
    <lineage>
        <taxon>Bacteria</taxon>
        <taxon>Bacillati</taxon>
        <taxon>Bacillota</taxon>
        <taxon>Bacilli</taxon>
        <taxon>Bacillales</taxon>
        <taxon>Paenibacillaceae</taxon>
        <taxon>Paenibacillus</taxon>
    </lineage>
</organism>
<dbReference type="InterPro" id="IPR017853">
    <property type="entry name" value="GH"/>
</dbReference>
<dbReference type="Pfam" id="PF00933">
    <property type="entry name" value="Glyco_hydro_3"/>
    <property type="match status" value="1"/>
</dbReference>
<dbReference type="InterPro" id="IPR050226">
    <property type="entry name" value="NagZ_Beta-hexosaminidase"/>
</dbReference>
<dbReference type="InterPro" id="IPR036881">
    <property type="entry name" value="Glyco_hydro_3_C_sf"/>
</dbReference>
<dbReference type="SUPFAM" id="SSF52279">
    <property type="entry name" value="Beta-D-glucan exohydrolase, C-terminal domain"/>
    <property type="match status" value="1"/>
</dbReference>
<evidence type="ECO:0000259" key="4">
    <source>
        <dbReference type="Pfam" id="PF00933"/>
    </source>
</evidence>
<accession>A0ABU7VL91</accession>
<dbReference type="EMBL" id="JAZHPZ010000001">
    <property type="protein sequence ID" value="MEF2964491.1"/>
    <property type="molecule type" value="Genomic_DNA"/>
</dbReference>
<dbReference type="PANTHER" id="PTHR30480:SF16">
    <property type="entry name" value="GLYCOSIDE HYDROLASE FAMILY 3 DOMAIN PROTEIN"/>
    <property type="match status" value="1"/>
</dbReference>
<keyword evidence="2 5" id="KW-0378">Hydrolase</keyword>
<dbReference type="EC" id="3.2.1.52" evidence="5"/>
<feature type="domain" description="Glycoside hydrolase family 3 N-terminal" evidence="4">
    <location>
        <begin position="10"/>
        <end position="333"/>
    </location>
</feature>